<feature type="domain" description="Ig-like" evidence="1">
    <location>
        <begin position="8"/>
        <end position="50"/>
    </location>
</feature>
<gene>
    <name evidence="3" type="primary">LOC113470961</name>
</gene>
<dbReference type="Gene3D" id="2.60.40.10">
    <property type="entry name" value="Immunoglobulins"/>
    <property type="match status" value="1"/>
</dbReference>
<dbReference type="PANTHER" id="PTHR21261:SF15">
    <property type="entry name" value="BEATEN PATH IIIA, ISOFORM D-RELATED"/>
    <property type="match status" value="1"/>
</dbReference>
<evidence type="ECO:0000313" key="2">
    <source>
        <dbReference type="Proteomes" id="UP000079169"/>
    </source>
</evidence>
<sequence>MLTQSAVPKVPPRISGTAKVYHVGDDISLNCSSSPSHPPAKLRWFINDEEILPESEKYLPTRADPFLKATWTELEFRAEPRHFRNGQIKIKCQATIMAAQGKMGARYQSMPFRHSNSSFLLVQGDGTYVAPSLLILAVSICCTLLLHI</sequence>
<dbReference type="InterPro" id="IPR036179">
    <property type="entry name" value="Ig-like_dom_sf"/>
</dbReference>
<accession>A0A3Q0JAU1</accession>
<keyword evidence="2" id="KW-1185">Reference proteome</keyword>
<dbReference type="InterPro" id="IPR007110">
    <property type="entry name" value="Ig-like_dom"/>
</dbReference>
<organism evidence="2 3">
    <name type="scientific">Diaphorina citri</name>
    <name type="common">Asian citrus psyllid</name>
    <dbReference type="NCBI Taxonomy" id="121845"/>
    <lineage>
        <taxon>Eukaryota</taxon>
        <taxon>Metazoa</taxon>
        <taxon>Ecdysozoa</taxon>
        <taxon>Arthropoda</taxon>
        <taxon>Hexapoda</taxon>
        <taxon>Insecta</taxon>
        <taxon>Pterygota</taxon>
        <taxon>Neoptera</taxon>
        <taxon>Paraneoptera</taxon>
        <taxon>Hemiptera</taxon>
        <taxon>Sternorrhyncha</taxon>
        <taxon>Psylloidea</taxon>
        <taxon>Psyllidae</taxon>
        <taxon>Diaphorininae</taxon>
        <taxon>Diaphorina</taxon>
    </lineage>
</organism>
<dbReference type="SUPFAM" id="SSF48726">
    <property type="entry name" value="Immunoglobulin"/>
    <property type="match status" value="1"/>
</dbReference>
<evidence type="ECO:0000259" key="1">
    <source>
        <dbReference type="PROSITE" id="PS50835"/>
    </source>
</evidence>
<name>A0A3Q0JAU1_DIACI</name>
<dbReference type="PaxDb" id="121845-A0A3Q0JAU1"/>
<dbReference type="PANTHER" id="PTHR21261">
    <property type="entry name" value="BEAT PROTEIN"/>
    <property type="match status" value="1"/>
</dbReference>
<dbReference type="AlphaFoldDB" id="A0A3Q0JAU1"/>
<dbReference type="Proteomes" id="UP000079169">
    <property type="component" value="Unplaced"/>
</dbReference>
<dbReference type="Pfam" id="PF13895">
    <property type="entry name" value="Ig_2"/>
    <property type="match status" value="1"/>
</dbReference>
<reference evidence="3" key="1">
    <citation type="submission" date="2025-08" db="UniProtKB">
        <authorList>
            <consortium name="RefSeq"/>
        </authorList>
    </citation>
    <scope>IDENTIFICATION</scope>
</reference>
<dbReference type="InterPro" id="IPR013783">
    <property type="entry name" value="Ig-like_fold"/>
</dbReference>
<evidence type="ECO:0000313" key="3">
    <source>
        <dbReference type="RefSeq" id="XP_026685564.1"/>
    </source>
</evidence>
<dbReference type="STRING" id="121845.A0A3Q0JAU1"/>
<dbReference type="KEGG" id="dci:113470961"/>
<protein>
    <submittedName>
        <fullName evidence="3">Uncharacterized protein LOC113470961</fullName>
    </submittedName>
</protein>
<proteinExistence type="predicted"/>
<dbReference type="GeneID" id="113470961"/>
<dbReference type="RefSeq" id="XP_026685564.1">
    <property type="nucleotide sequence ID" value="XM_026829763.1"/>
</dbReference>
<dbReference type="PROSITE" id="PS50835">
    <property type="entry name" value="IG_LIKE"/>
    <property type="match status" value="1"/>
</dbReference>